<reference evidence="2" key="1">
    <citation type="submission" date="2014-09" db="EMBL/GenBank/DDBJ databases">
        <authorList>
            <person name="Magalhaes I.L.F."/>
            <person name="Oliveira U."/>
            <person name="Santos F.R."/>
            <person name="Vidigal T.H.D.A."/>
            <person name="Brescovit A.D."/>
            <person name="Santos A.J."/>
        </authorList>
    </citation>
    <scope>NUCLEOTIDE SEQUENCE</scope>
    <source>
        <tissue evidence="2">Shoot tissue taken approximately 20 cm above the soil surface</tissue>
    </source>
</reference>
<name>A0A0A9C797_ARUDO</name>
<accession>A0A0A9C797</accession>
<sequence length="55" mass="6352">MGLGIQILRHHTGKTLFTAPLFCWLCWTVQTDWSPISQKYLKPYAIVCQLHCCLS</sequence>
<protein>
    <submittedName>
        <fullName evidence="2">Uncharacterized protein</fullName>
    </submittedName>
</protein>
<feature type="chain" id="PRO_5002060713" evidence="1">
    <location>
        <begin position="32"/>
        <end position="55"/>
    </location>
</feature>
<evidence type="ECO:0000313" key="2">
    <source>
        <dbReference type="EMBL" id="JAD72129.1"/>
    </source>
</evidence>
<dbReference type="EMBL" id="GBRH01225766">
    <property type="protein sequence ID" value="JAD72129.1"/>
    <property type="molecule type" value="Transcribed_RNA"/>
</dbReference>
<feature type="signal peptide" evidence="1">
    <location>
        <begin position="1"/>
        <end position="31"/>
    </location>
</feature>
<dbReference type="AlphaFoldDB" id="A0A0A9C797"/>
<organism evidence="2">
    <name type="scientific">Arundo donax</name>
    <name type="common">Giant reed</name>
    <name type="synonym">Donax arundinaceus</name>
    <dbReference type="NCBI Taxonomy" id="35708"/>
    <lineage>
        <taxon>Eukaryota</taxon>
        <taxon>Viridiplantae</taxon>
        <taxon>Streptophyta</taxon>
        <taxon>Embryophyta</taxon>
        <taxon>Tracheophyta</taxon>
        <taxon>Spermatophyta</taxon>
        <taxon>Magnoliopsida</taxon>
        <taxon>Liliopsida</taxon>
        <taxon>Poales</taxon>
        <taxon>Poaceae</taxon>
        <taxon>PACMAD clade</taxon>
        <taxon>Arundinoideae</taxon>
        <taxon>Arundineae</taxon>
        <taxon>Arundo</taxon>
    </lineage>
</organism>
<keyword evidence="1" id="KW-0732">Signal</keyword>
<evidence type="ECO:0000256" key="1">
    <source>
        <dbReference type="SAM" id="SignalP"/>
    </source>
</evidence>
<reference evidence="2" key="2">
    <citation type="journal article" date="2015" name="Data Brief">
        <title>Shoot transcriptome of the giant reed, Arundo donax.</title>
        <authorList>
            <person name="Barrero R.A."/>
            <person name="Guerrero F.D."/>
            <person name="Moolhuijzen P."/>
            <person name="Goolsby J.A."/>
            <person name="Tidwell J."/>
            <person name="Bellgard S.E."/>
            <person name="Bellgard M.I."/>
        </authorList>
    </citation>
    <scope>NUCLEOTIDE SEQUENCE</scope>
    <source>
        <tissue evidence="2">Shoot tissue taken approximately 20 cm above the soil surface</tissue>
    </source>
</reference>
<proteinExistence type="predicted"/>